<evidence type="ECO:0000313" key="3">
    <source>
        <dbReference type="Proteomes" id="UP000426444"/>
    </source>
</evidence>
<dbReference type="Pfam" id="PF01243">
    <property type="entry name" value="PNPOx_N"/>
    <property type="match status" value="1"/>
</dbReference>
<proteinExistence type="predicted"/>
<organism evidence="2 3">
    <name type="scientific">Candidatus Syntrophocurvum alkaliphilum</name>
    <dbReference type="NCBI Taxonomy" id="2293317"/>
    <lineage>
        <taxon>Bacteria</taxon>
        <taxon>Bacillati</taxon>
        <taxon>Bacillota</taxon>
        <taxon>Clostridia</taxon>
        <taxon>Eubacteriales</taxon>
        <taxon>Syntrophomonadaceae</taxon>
        <taxon>Candidatus Syntrophocurvum</taxon>
    </lineage>
</organism>
<dbReference type="InterPro" id="IPR012349">
    <property type="entry name" value="Split_barrel_FMN-bd"/>
</dbReference>
<keyword evidence="3" id="KW-1185">Reference proteome</keyword>
<dbReference type="RefSeq" id="WP_156203350.1">
    <property type="nucleotide sequence ID" value="NZ_CP046457.1"/>
</dbReference>
<dbReference type="Proteomes" id="UP000426444">
    <property type="component" value="Chromosome"/>
</dbReference>
<dbReference type="AlphaFoldDB" id="A0A6I6DGI5"/>
<accession>A0A6I6DGI5</accession>
<dbReference type="KEGG" id="salq:SYNTR_0860"/>
<dbReference type="InterPro" id="IPR011576">
    <property type="entry name" value="Pyridox_Oxase_N"/>
</dbReference>
<protein>
    <recommendedName>
        <fullName evidence="1">Pyridoxamine 5'-phosphate oxidase N-terminal domain-containing protein</fullName>
    </recommendedName>
</protein>
<gene>
    <name evidence="2" type="ORF">SYNTR_0860</name>
</gene>
<reference evidence="3" key="1">
    <citation type="journal article" date="2019" name="Microbiology">
        <title>Complete Genome Sequence of an Uncultured Bacterium of the Candidate Phylum Bipolaricaulota.</title>
        <authorList>
            <person name="Kadnikov V.V."/>
            <person name="Mardanov A.V."/>
            <person name="Beletsky A.V."/>
            <person name="Frank Y.A."/>
            <person name="Karnachuk O.V."/>
            <person name="Ravin N.V."/>
        </authorList>
    </citation>
    <scope>NUCLEOTIDE SEQUENCE [LARGE SCALE GENOMIC DNA]</scope>
</reference>
<dbReference type="Gene3D" id="2.30.110.10">
    <property type="entry name" value="Electron Transport, Fmn-binding Protein, Chain A"/>
    <property type="match status" value="1"/>
</dbReference>
<evidence type="ECO:0000259" key="1">
    <source>
        <dbReference type="Pfam" id="PF01243"/>
    </source>
</evidence>
<feature type="domain" description="Pyridoxamine 5'-phosphate oxidase N-terminal" evidence="1">
    <location>
        <begin position="17"/>
        <end position="89"/>
    </location>
</feature>
<name>A0A6I6DGI5_9FIRM</name>
<dbReference type="SUPFAM" id="SSF50475">
    <property type="entry name" value="FMN-binding split barrel"/>
    <property type="match status" value="1"/>
</dbReference>
<evidence type="ECO:0000313" key="2">
    <source>
        <dbReference type="EMBL" id="QGT99453.1"/>
    </source>
</evidence>
<dbReference type="EMBL" id="CP046457">
    <property type="protein sequence ID" value="QGT99453.1"/>
    <property type="molecule type" value="Genomic_DNA"/>
</dbReference>
<sequence>MAEYLGDCLPSHLTNFFKEKTMTGIVSTVDADGYPRGAPMSLFYAINDKIILLAAQNQSQTYKNVQKRGKIALTFVGDGDVAFSLQAEGLILKEKMESSKHMGILLLVCKSVKSNVAVDVEVQEGIKLKLRSPEWESFVEKLLEELRSFNYDKVKNLIK</sequence>
<dbReference type="OrthoDB" id="9794935at2"/>